<feature type="signal peptide" evidence="1">
    <location>
        <begin position="1"/>
        <end position="38"/>
    </location>
</feature>
<keyword evidence="3" id="KW-1185">Reference proteome</keyword>
<name>A0A3M8STK3_9GAMM</name>
<accession>A0A3M8STK3</accession>
<dbReference type="PANTHER" id="PTHR36920:SF1">
    <property type="entry name" value="OUTER MEMBRANE PROTEIN W"/>
    <property type="match status" value="1"/>
</dbReference>
<evidence type="ECO:0000313" key="2">
    <source>
        <dbReference type="EMBL" id="RNF82200.1"/>
    </source>
</evidence>
<dbReference type="PANTHER" id="PTHR36920">
    <property type="match status" value="1"/>
</dbReference>
<comment type="caution">
    <text evidence="2">The sequence shown here is derived from an EMBL/GenBank/DDBJ whole genome shotgun (WGS) entry which is preliminary data.</text>
</comment>
<proteinExistence type="predicted"/>
<dbReference type="InterPro" id="IPR011250">
    <property type="entry name" value="OMP/PagP_B-barrel"/>
</dbReference>
<protein>
    <submittedName>
        <fullName evidence="2">OmpW family protein</fullName>
    </submittedName>
</protein>
<dbReference type="EMBL" id="RIBS01000009">
    <property type="protein sequence ID" value="RNF82200.1"/>
    <property type="molecule type" value="Genomic_DNA"/>
</dbReference>
<dbReference type="OrthoDB" id="9807574at2"/>
<sequence>MNPIATVTPSTSHLFPALRTTSIALAGALVLLPAAALAQDVGPTDTSAAPTEQPTTESASGKRFAVVGGYALAEPTRNPQIDGSRVQADGDGVATLSASYYVTDNIAVEAWGAADKLGHRVNTANGKAGSVNSQPYAVSGQYHFRDADSTVRPFVGLGYYESNYDNENAAPTGDLAGRRIGVETAKGAMATAGVDLNFTPTWFARADMRYLHGGSDVKLDGANVGEAKLEPVMLGVGIGARF</sequence>
<evidence type="ECO:0000256" key="1">
    <source>
        <dbReference type="SAM" id="SignalP"/>
    </source>
</evidence>
<dbReference type="AlphaFoldDB" id="A0A3M8STK3"/>
<dbReference type="GO" id="GO:0019867">
    <property type="term" value="C:outer membrane"/>
    <property type="evidence" value="ECO:0007669"/>
    <property type="project" value="InterPro"/>
</dbReference>
<dbReference type="Pfam" id="PF03922">
    <property type="entry name" value="OmpW"/>
    <property type="match status" value="1"/>
</dbReference>
<evidence type="ECO:0000313" key="3">
    <source>
        <dbReference type="Proteomes" id="UP000267049"/>
    </source>
</evidence>
<reference evidence="2 3" key="1">
    <citation type="submission" date="2018-11" db="EMBL/GenBank/DDBJ databases">
        <title>Lysobacter cryohumiis sp. nov., isolated from soil in the Tianshan Mountains, Xinjiang, China.</title>
        <authorList>
            <person name="Luo Y."/>
            <person name="Sheng H."/>
        </authorList>
    </citation>
    <scope>NUCLEOTIDE SEQUENCE [LARGE SCALE GENOMIC DNA]</scope>
    <source>
        <strain evidence="2 3">ZS60</strain>
    </source>
</reference>
<feature type="chain" id="PRO_5018061939" evidence="1">
    <location>
        <begin position="39"/>
        <end position="242"/>
    </location>
</feature>
<gene>
    <name evidence="2" type="ORF">EER27_14880</name>
</gene>
<dbReference type="RefSeq" id="WP_123088927.1">
    <property type="nucleotide sequence ID" value="NZ_RIBS01000009.1"/>
</dbReference>
<dbReference type="Gene3D" id="2.40.160.20">
    <property type="match status" value="1"/>
</dbReference>
<dbReference type="Proteomes" id="UP000267049">
    <property type="component" value="Unassembled WGS sequence"/>
</dbReference>
<dbReference type="InterPro" id="IPR005618">
    <property type="entry name" value="OMPW"/>
</dbReference>
<dbReference type="GO" id="GO:0055085">
    <property type="term" value="P:transmembrane transport"/>
    <property type="evidence" value="ECO:0007669"/>
    <property type="project" value="TreeGrafter"/>
</dbReference>
<dbReference type="SUPFAM" id="SSF56925">
    <property type="entry name" value="OMPA-like"/>
    <property type="match status" value="1"/>
</dbReference>
<organism evidence="2 3">
    <name type="scientific">Montanilutibacter psychrotolerans</name>
    <dbReference type="NCBI Taxonomy" id="1327343"/>
    <lineage>
        <taxon>Bacteria</taxon>
        <taxon>Pseudomonadati</taxon>
        <taxon>Pseudomonadota</taxon>
        <taxon>Gammaproteobacteria</taxon>
        <taxon>Lysobacterales</taxon>
        <taxon>Lysobacteraceae</taxon>
        <taxon>Montanilutibacter</taxon>
    </lineage>
</organism>
<keyword evidence="1" id="KW-0732">Signal</keyword>